<evidence type="ECO:0000313" key="9">
    <source>
        <dbReference type="EMBL" id="MFD2421924.1"/>
    </source>
</evidence>
<keyword evidence="3 6" id="KW-0812">Transmembrane</keyword>
<keyword evidence="7" id="KW-0732">Signal</keyword>
<keyword evidence="10" id="KW-1185">Reference proteome</keyword>
<dbReference type="InterPro" id="IPR004869">
    <property type="entry name" value="MMPL_dom"/>
</dbReference>
<reference evidence="10" key="1">
    <citation type="journal article" date="2019" name="Int. J. Syst. Evol. Microbiol.">
        <title>The Global Catalogue of Microorganisms (GCM) 10K type strain sequencing project: providing services to taxonomists for standard genome sequencing and annotation.</title>
        <authorList>
            <consortium name="The Broad Institute Genomics Platform"/>
            <consortium name="The Broad Institute Genome Sequencing Center for Infectious Disease"/>
            <person name="Wu L."/>
            <person name="Ma J."/>
        </authorList>
    </citation>
    <scope>NUCLEOTIDE SEQUENCE [LARGE SCALE GENOMIC DNA]</scope>
    <source>
        <strain evidence="10">CGMCC 4.7645</strain>
    </source>
</reference>
<feature type="transmembrane region" description="Helical" evidence="6">
    <location>
        <begin position="177"/>
        <end position="196"/>
    </location>
</feature>
<accession>A0ABW5G4V3</accession>
<dbReference type="Gene3D" id="1.20.1640.10">
    <property type="entry name" value="Multidrug efflux transporter AcrB transmembrane domain"/>
    <property type="match status" value="2"/>
</dbReference>
<feature type="transmembrane region" description="Helical" evidence="6">
    <location>
        <begin position="305"/>
        <end position="328"/>
    </location>
</feature>
<feature type="transmembrane region" description="Helical" evidence="6">
    <location>
        <begin position="363"/>
        <end position="384"/>
    </location>
</feature>
<proteinExistence type="predicted"/>
<evidence type="ECO:0000256" key="5">
    <source>
        <dbReference type="ARBA" id="ARBA00023136"/>
    </source>
</evidence>
<evidence type="ECO:0000259" key="8">
    <source>
        <dbReference type="PROSITE" id="PS50156"/>
    </source>
</evidence>
<keyword evidence="4 6" id="KW-1133">Transmembrane helix</keyword>
<evidence type="ECO:0000256" key="1">
    <source>
        <dbReference type="ARBA" id="ARBA00004651"/>
    </source>
</evidence>
<feature type="chain" id="PRO_5045694251" evidence="7">
    <location>
        <begin position="30"/>
        <end position="717"/>
    </location>
</feature>
<feature type="transmembrane region" description="Helical" evidence="6">
    <location>
        <begin position="506"/>
        <end position="526"/>
    </location>
</feature>
<dbReference type="InterPro" id="IPR050545">
    <property type="entry name" value="Mycobact_MmpL"/>
</dbReference>
<feature type="transmembrane region" description="Helical" evidence="6">
    <location>
        <begin position="577"/>
        <end position="600"/>
    </location>
</feature>
<dbReference type="EMBL" id="JBHUKR010000024">
    <property type="protein sequence ID" value="MFD2421924.1"/>
    <property type="molecule type" value="Genomic_DNA"/>
</dbReference>
<feature type="transmembrane region" description="Helical" evidence="6">
    <location>
        <begin position="231"/>
        <end position="255"/>
    </location>
</feature>
<sequence length="717" mass="74157">MSVITRFVLNHKLFVLAFWLALAVAGAFAAGPAAARLTTSFAMPGPATQADQAIAERYHVGVTDPVVPVVTLPAGQTVTSPGITTELTRVFSAVNRTVPGARVVDYASTSDPAFITKDGRSTFALVTIPRFNPMAGTNAPEEIGRAVRAAAPPGWQVGVTGIQALGDSQPRSGGVDVLAESMLGALGALVVLVYVFASFLAMLPLLIAGISILTTFLTVFGLTQVTGISQIVQFLIGLIGLGVAIDYSLLVVTRWREERAHGRDNRAAVEAAMDSAGRAVVFSGVTVAIGLLALVVLPVPFLRSAGLGGVLIPLISVVVAITLLPVLLDTVGPRLDWPRVRDENTASRGWTAWARITFRRKGLAASIGIVVLALLMIPALSLHVGEPRTSSLAQSGPAHDALTILTAGGVPSGVLTPIVVLTDGGQAGTVAHRLSGLPGVDGAVAPAAGGNRAAGTALVTVLPKEETSMPSGQDTVRAVRAAADGEAAILGVDGSGASTIDFVHGVYGSFPLMLSLIALATFLLLARAFRSLLLAAKAVVLNLASLGAAYGVMVLIWQFGYGSVTVWGIPATGSITMWVPIMVFAFLFGLSMDYEVFILARMREAFDTTRATGAAVVEGIGRTGKLVSSAALILVLSFLAMSTAPQTDLKILATGLGAGILVDATVIRCLLVPALVGLFGKFNWWLPGWAAKILRTKPSLLPAVPTTHPPHPATTSS</sequence>
<dbReference type="InterPro" id="IPR000731">
    <property type="entry name" value="SSD"/>
</dbReference>
<dbReference type="Pfam" id="PF03176">
    <property type="entry name" value="MMPL"/>
    <property type="match status" value="2"/>
</dbReference>
<feature type="signal peptide" evidence="7">
    <location>
        <begin position="1"/>
        <end position="29"/>
    </location>
</feature>
<evidence type="ECO:0000256" key="3">
    <source>
        <dbReference type="ARBA" id="ARBA00022692"/>
    </source>
</evidence>
<comment type="subcellular location">
    <subcellularLocation>
        <location evidence="1">Cell membrane</location>
        <topology evidence="1">Multi-pass membrane protein</topology>
    </subcellularLocation>
</comment>
<dbReference type="PANTHER" id="PTHR33406">
    <property type="entry name" value="MEMBRANE PROTEIN MJ1562-RELATED"/>
    <property type="match status" value="1"/>
</dbReference>
<keyword evidence="5 6" id="KW-0472">Membrane</keyword>
<name>A0ABW5G4V3_9PSEU</name>
<keyword evidence="2" id="KW-1003">Cell membrane</keyword>
<feature type="domain" description="SSD" evidence="8">
    <location>
        <begin position="196"/>
        <end position="330"/>
    </location>
</feature>
<feature type="transmembrane region" description="Helical" evidence="6">
    <location>
        <begin position="656"/>
        <end position="679"/>
    </location>
</feature>
<evidence type="ECO:0000256" key="2">
    <source>
        <dbReference type="ARBA" id="ARBA00022475"/>
    </source>
</evidence>
<evidence type="ECO:0000256" key="7">
    <source>
        <dbReference type="SAM" id="SignalP"/>
    </source>
</evidence>
<dbReference type="Proteomes" id="UP001597417">
    <property type="component" value="Unassembled WGS sequence"/>
</dbReference>
<dbReference type="RefSeq" id="WP_378270766.1">
    <property type="nucleotide sequence ID" value="NZ_JBHUKR010000024.1"/>
</dbReference>
<evidence type="ECO:0000256" key="4">
    <source>
        <dbReference type="ARBA" id="ARBA00022989"/>
    </source>
</evidence>
<protein>
    <submittedName>
        <fullName evidence="9">MMPL family transporter</fullName>
    </submittedName>
</protein>
<feature type="transmembrane region" description="Helical" evidence="6">
    <location>
        <begin position="626"/>
        <end position="644"/>
    </location>
</feature>
<feature type="transmembrane region" description="Helical" evidence="6">
    <location>
        <begin position="276"/>
        <end position="299"/>
    </location>
</feature>
<dbReference type="SUPFAM" id="SSF82866">
    <property type="entry name" value="Multidrug efflux transporter AcrB transmembrane domain"/>
    <property type="match status" value="2"/>
</dbReference>
<evidence type="ECO:0000256" key="6">
    <source>
        <dbReference type="SAM" id="Phobius"/>
    </source>
</evidence>
<feature type="transmembrane region" description="Helical" evidence="6">
    <location>
        <begin position="203"/>
        <end position="225"/>
    </location>
</feature>
<dbReference type="PANTHER" id="PTHR33406:SF13">
    <property type="entry name" value="MEMBRANE PROTEIN YDFJ"/>
    <property type="match status" value="1"/>
</dbReference>
<dbReference type="PROSITE" id="PS50156">
    <property type="entry name" value="SSD"/>
    <property type="match status" value="1"/>
</dbReference>
<organism evidence="9 10">
    <name type="scientific">Amycolatopsis pigmentata</name>
    <dbReference type="NCBI Taxonomy" id="450801"/>
    <lineage>
        <taxon>Bacteria</taxon>
        <taxon>Bacillati</taxon>
        <taxon>Actinomycetota</taxon>
        <taxon>Actinomycetes</taxon>
        <taxon>Pseudonocardiales</taxon>
        <taxon>Pseudonocardiaceae</taxon>
        <taxon>Amycolatopsis</taxon>
    </lineage>
</organism>
<evidence type="ECO:0000313" key="10">
    <source>
        <dbReference type="Proteomes" id="UP001597417"/>
    </source>
</evidence>
<gene>
    <name evidence="9" type="ORF">ACFSXZ_36910</name>
</gene>
<feature type="transmembrane region" description="Helical" evidence="6">
    <location>
        <begin position="538"/>
        <end position="557"/>
    </location>
</feature>
<comment type="caution">
    <text evidence="9">The sequence shown here is derived from an EMBL/GenBank/DDBJ whole genome shotgun (WGS) entry which is preliminary data.</text>
</comment>